<feature type="region of interest" description="Disordered" evidence="1">
    <location>
        <begin position="1"/>
        <end position="54"/>
    </location>
</feature>
<gene>
    <name evidence="2" type="ORF">K7432_003028</name>
</gene>
<proteinExistence type="predicted"/>
<keyword evidence="3" id="KW-1185">Reference proteome</keyword>
<protein>
    <submittedName>
        <fullName evidence="2">Uncharacterized protein</fullName>
    </submittedName>
</protein>
<dbReference type="EMBL" id="JASJQH010000087">
    <property type="protein sequence ID" value="KAK9767300.1"/>
    <property type="molecule type" value="Genomic_DNA"/>
</dbReference>
<organism evidence="2 3">
    <name type="scientific">Basidiobolus ranarum</name>
    <dbReference type="NCBI Taxonomy" id="34480"/>
    <lineage>
        <taxon>Eukaryota</taxon>
        <taxon>Fungi</taxon>
        <taxon>Fungi incertae sedis</taxon>
        <taxon>Zoopagomycota</taxon>
        <taxon>Entomophthoromycotina</taxon>
        <taxon>Basidiobolomycetes</taxon>
        <taxon>Basidiobolales</taxon>
        <taxon>Basidiobolaceae</taxon>
        <taxon>Basidiobolus</taxon>
    </lineage>
</organism>
<reference evidence="2 3" key="1">
    <citation type="submission" date="2023-04" db="EMBL/GenBank/DDBJ databases">
        <title>Genome of Basidiobolus ranarum AG-B5.</title>
        <authorList>
            <person name="Stajich J.E."/>
            <person name="Carter-House D."/>
            <person name="Gryganskyi A."/>
        </authorList>
    </citation>
    <scope>NUCLEOTIDE SEQUENCE [LARGE SCALE GENOMIC DNA]</scope>
    <source>
        <strain evidence="2 3">AG-B5</strain>
    </source>
</reference>
<sequence>MDSTELKAGHAPAIKAGGVRHKEGKELVAPLKKNDHQKIDASSDTHYDDEDGQLQRQKCLRERELEAHAEAERRAVQLEQNRTPVLPQKHQVKDKIMQPRFENH</sequence>
<feature type="compositionally biased region" description="Basic and acidic residues" evidence="1">
    <location>
        <begin position="20"/>
        <end position="46"/>
    </location>
</feature>
<evidence type="ECO:0000313" key="2">
    <source>
        <dbReference type="EMBL" id="KAK9767300.1"/>
    </source>
</evidence>
<feature type="compositionally biased region" description="Basic and acidic residues" evidence="1">
    <location>
        <begin position="91"/>
        <end position="104"/>
    </location>
</feature>
<evidence type="ECO:0000313" key="3">
    <source>
        <dbReference type="Proteomes" id="UP001479436"/>
    </source>
</evidence>
<name>A0ABR2X0J5_9FUNG</name>
<feature type="region of interest" description="Disordered" evidence="1">
    <location>
        <begin position="74"/>
        <end position="104"/>
    </location>
</feature>
<comment type="caution">
    <text evidence="2">The sequence shown here is derived from an EMBL/GenBank/DDBJ whole genome shotgun (WGS) entry which is preliminary data.</text>
</comment>
<dbReference type="Proteomes" id="UP001479436">
    <property type="component" value="Unassembled WGS sequence"/>
</dbReference>
<evidence type="ECO:0000256" key="1">
    <source>
        <dbReference type="SAM" id="MobiDB-lite"/>
    </source>
</evidence>
<accession>A0ABR2X0J5</accession>